<protein>
    <recommendedName>
        <fullName evidence="3">Inclusion body protein</fullName>
    </recommendedName>
</protein>
<accession>A0A0F6A8Y1</accession>
<evidence type="ECO:0008006" key="3">
    <source>
        <dbReference type="Google" id="ProtNLM"/>
    </source>
</evidence>
<organism evidence="1 2">
    <name type="scientific">Pseudoalteromonas luteoviolacea S4054</name>
    <dbReference type="NCBI Taxonomy" id="1129367"/>
    <lineage>
        <taxon>Bacteria</taxon>
        <taxon>Pseudomonadati</taxon>
        <taxon>Pseudomonadota</taxon>
        <taxon>Gammaproteobacteria</taxon>
        <taxon>Alteromonadales</taxon>
        <taxon>Pseudoalteromonadaceae</taxon>
        <taxon>Pseudoalteromonas</taxon>
    </lineage>
</organism>
<reference evidence="1 2" key="1">
    <citation type="journal article" date="2015" name="BMC Genomics">
        <title>Genome mining reveals unlocked bioactive potential of marine Gram-negative bacteria.</title>
        <authorList>
            <person name="Machado H."/>
            <person name="Sonnenschein E.C."/>
            <person name="Melchiorsen J."/>
            <person name="Gram L."/>
        </authorList>
    </citation>
    <scope>NUCLEOTIDE SEQUENCE [LARGE SCALE GENOMIC DNA]</scope>
    <source>
        <strain evidence="1 2">S4054</strain>
    </source>
</reference>
<sequence length="188" mass="20831">MAKVWTINVQVNTLYMSQLSGTGTWENPIGRGQYFNDNVRMTAVSNDPSDNVHVGNDNDFVLTVGADDQIRWQISEMNPIFGNHRSVVMYGFAKGDNWDNNLTPPGLDPVEVTSAVLLNGFDATSQPSGEFLRTDNVDSSVPHTTVRAKAKSATINYHMKVLLLDTSDIENPTISKYIQIDPKISIQK</sequence>
<gene>
    <name evidence="1" type="ORF">N479_02440</name>
</gene>
<comment type="caution">
    <text evidence="1">The sequence shown here is derived from an EMBL/GenBank/DDBJ whole genome shotgun (WGS) entry which is preliminary data.</text>
</comment>
<proteinExistence type="predicted"/>
<dbReference type="PATRIC" id="fig|1129367.4.peg.4337"/>
<dbReference type="EMBL" id="AUXW01000176">
    <property type="protein sequence ID" value="KKE81839.1"/>
    <property type="molecule type" value="Genomic_DNA"/>
</dbReference>
<dbReference type="InterPro" id="IPR038712">
    <property type="entry name" value="PixA-like_sf"/>
</dbReference>
<dbReference type="AlphaFoldDB" id="A0A0F6A8Y1"/>
<name>A0A0F6A8Y1_9GAMM</name>
<dbReference type="Proteomes" id="UP000033434">
    <property type="component" value="Unassembled WGS sequence"/>
</dbReference>
<evidence type="ECO:0000313" key="2">
    <source>
        <dbReference type="Proteomes" id="UP000033434"/>
    </source>
</evidence>
<dbReference type="RefSeq" id="WP_046357719.1">
    <property type="nucleotide sequence ID" value="NZ_AUXW01000176.1"/>
</dbReference>
<dbReference type="Gene3D" id="2.60.40.3910">
    <property type="entry name" value="Inclusion body protein"/>
    <property type="match status" value="1"/>
</dbReference>
<evidence type="ECO:0000313" key="1">
    <source>
        <dbReference type="EMBL" id="KKE81839.1"/>
    </source>
</evidence>